<dbReference type="Pfam" id="PF00535">
    <property type="entry name" value="Glycos_transf_2"/>
    <property type="match status" value="1"/>
</dbReference>
<dbReference type="SUPFAM" id="SSF53448">
    <property type="entry name" value="Nucleotide-diphospho-sugar transferases"/>
    <property type="match status" value="1"/>
</dbReference>
<dbReference type="PANTHER" id="PTHR43685">
    <property type="entry name" value="GLYCOSYLTRANSFERASE"/>
    <property type="match status" value="1"/>
</dbReference>
<dbReference type="AlphaFoldDB" id="A0A4U1D9D4"/>
<organism evidence="2 3">
    <name type="scientific">Robertmurraya kyonggiensis</name>
    <dbReference type="NCBI Taxonomy" id="1037680"/>
    <lineage>
        <taxon>Bacteria</taxon>
        <taxon>Bacillati</taxon>
        <taxon>Bacillota</taxon>
        <taxon>Bacilli</taxon>
        <taxon>Bacillales</taxon>
        <taxon>Bacillaceae</taxon>
        <taxon>Robertmurraya</taxon>
    </lineage>
</organism>
<proteinExistence type="predicted"/>
<keyword evidence="3" id="KW-1185">Reference proteome</keyword>
<dbReference type="GO" id="GO:0016740">
    <property type="term" value="F:transferase activity"/>
    <property type="evidence" value="ECO:0007669"/>
    <property type="project" value="UniProtKB-KW"/>
</dbReference>
<dbReference type="Gene3D" id="3.90.550.10">
    <property type="entry name" value="Spore Coat Polysaccharide Biosynthesis Protein SpsA, Chain A"/>
    <property type="match status" value="1"/>
</dbReference>
<evidence type="ECO:0000259" key="1">
    <source>
        <dbReference type="Pfam" id="PF00535"/>
    </source>
</evidence>
<dbReference type="OrthoDB" id="9812302at2"/>
<dbReference type="InterPro" id="IPR050834">
    <property type="entry name" value="Glycosyltransf_2"/>
</dbReference>
<dbReference type="RefSeq" id="WP_136829938.1">
    <property type="nucleotide sequence ID" value="NZ_SWBM01000001.1"/>
</dbReference>
<dbReference type="InterPro" id="IPR029044">
    <property type="entry name" value="Nucleotide-diphossugar_trans"/>
</dbReference>
<gene>
    <name evidence="2" type="ORF">FA727_06075</name>
</gene>
<evidence type="ECO:0000313" key="2">
    <source>
        <dbReference type="EMBL" id="TKC19111.1"/>
    </source>
</evidence>
<keyword evidence="2" id="KW-0808">Transferase</keyword>
<dbReference type="InterPro" id="IPR001173">
    <property type="entry name" value="Glyco_trans_2-like"/>
</dbReference>
<evidence type="ECO:0000313" key="3">
    <source>
        <dbReference type="Proteomes" id="UP000307756"/>
    </source>
</evidence>
<dbReference type="Proteomes" id="UP000307756">
    <property type="component" value="Unassembled WGS sequence"/>
</dbReference>
<feature type="domain" description="Glycosyltransferase 2-like" evidence="1">
    <location>
        <begin position="3"/>
        <end position="147"/>
    </location>
</feature>
<sequence length="293" mass="34503">MISIIIPVYNQSKSLDYVLEAFQLQHYNESFEIVLIDDGSTDELTTIIDKYINDSKFNLKIIRNKVNMGRAYSRNVGIKYSNGEILIFNDSDRIPSKNFLKNHINFLKNHPGSICIGEVKELYYSIDNLNEIWNAVLSDGRMARKATYYRVIENLFNNLGDTDSKISWLATLTGNMAVRREDLCETFDEFFIEWGFEHFELGYRLIQQKKSIRLNRSATNYHIAHARNKDYYNENLYKSHSKFVEKHNAKEILMLIDFIQGKLSLQDYEMQIDGKKKWLLEKNKPIFNTILNY</sequence>
<dbReference type="PANTHER" id="PTHR43685:SF3">
    <property type="entry name" value="SLR2126 PROTEIN"/>
    <property type="match status" value="1"/>
</dbReference>
<reference evidence="2 3" key="1">
    <citation type="journal article" date="2011" name="J. Microbiol.">
        <title>Bacillus kyonggiensis sp. nov., isolated from soil of a lettuce field.</title>
        <authorList>
            <person name="Dong K."/>
            <person name="Lee S."/>
        </authorList>
    </citation>
    <scope>NUCLEOTIDE SEQUENCE [LARGE SCALE GENOMIC DNA]</scope>
    <source>
        <strain evidence="2 3">NB22</strain>
    </source>
</reference>
<dbReference type="EMBL" id="SWBM01000001">
    <property type="protein sequence ID" value="TKC19111.1"/>
    <property type="molecule type" value="Genomic_DNA"/>
</dbReference>
<accession>A0A4U1D9D4</accession>
<comment type="caution">
    <text evidence="2">The sequence shown here is derived from an EMBL/GenBank/DDBJ whole genome shotgun (WGS) entry which is preliminary data.</text>
</comment>
<name>A0A4U1D9D4_9BACI</name>
<dbReference type="CDD" id="cd00761">
    <property type="entry name" value="Glyco_tranf_GTA_type"/>
    <property type="match status" value="1"/>
</dbReference>
<protein>
    <submittedName>
        <fullName evidence="2">Glycosyltransferase family 2 protein</fullName>
    </submittedName>
</protein>